<dbReference type="InterPro" id="IPR056587">
    <property type="entry name" value="EF_EFCAB10_C"/>
</dbReference>
<evidence type="ECO:0000313" key="3">
    <source>
        <dbReference type="Proteomes" id="UP000784294"/>
    </source>
</evidence>
<dbReference type="InterPro" id="IPR011992">
    <property type="entry name" value="EF-hand-dom_pair"/>
</dbReference>
<dbReference type="SUPFAM" id="SSF47473">
    <property type="entry name" value="EF-hand"/>
    <property type="match status" value="1"/>
</dbReference>
<proteinExistence type="predicted"/>
<dbReference type="PROSITE" id="PS50222">
    <property type="entry name" value="EF_HAND_2"/>
    <property type="match status" value="1"/>
</dbReference>
<evidence type="ECO:0000313" key="2">
    <source>
        <dbReference type="EMBL" id="VEL11069.1"/>
    </source>
</evidence>
<evidence type="ECO:0000259" key="1">
    <source>
        <dbReference type="PROSITE" id="PS50222"/>
    </source>
</evidence>
<feature type="domain" description="EF-hand" evidence="1">
    <location>
        <begin position="2"/>
        <end position="37"/>
    </location>
</feature>
<comment type="caution">
    <text evidence="2">The sequence shown here is derived from an EMBL/GenBank/DDBJ whole genome shotgun (WGS) entry which is preliminary data.</text>
</comment>
<dbReference type="Pfam" id="PF24548">
    <property type="entry name" value="EF_EFCAB10_C"/>
    <property type="match status" value="1"/>
</dbReference>
<keyword evidence="3" id="KW-1185">Reference proteome</keyword>
<gene>
    <name evidence="2" type="ORF">PXEA_LOCUS4509</name>
</gene>
<dbReference type="Gene3D" id="1.10.238.10">
    <property type="entry name" value="EF-hand"/>
    <property type="match status" value="1"/>
</dbReference>
<dbReference type="PANTHER" id="PTHR21847:SF1">
    <property type="entry name" value="EF-HAND CALCIUM-BINDING DOMAIN-CONTAINING PROTEIN 10"/>
    <property type="match status" value="1"/>
</dbReference>
<name>A0A448WGB5_9PLAT</name>
<dbReference type="Proteomes" id="UP000784294">
    <property type="component" value="Unassembled WGS sequence"/>
</dbReference>
<accession>A0A448WGB5</accession>
<protein>
    <recommendedName>
        <fullName evidence="1">EF-hand domain-containing protein</fullName>
    </recommendedName>
</protein>
<dbReference type="OrthoDB" id="10260455at2759"/>
<dbReference type="InterPro" id="IPR002048">
    <property type="entry name" value="EF_hand_dom"/>
</dbReference>
<dbReference type="EMBL" id="CAAALY010010752">
    <property type="protein sequence ID" value="VEL11069.1"/>
    <property type="molecule type" value="Genomic_DNA"/>
</dbReference>
<dbReference type="PANTHER" id="PTHR21847">
    <property type="entry name" value="EF-HAND CALCIUM-BINDING DOMAIN-CONTAINING PROTEIN 10"/>
    <property type="match status" value="1"/>
</dbReference>
<organism evidence="2 3">
    <name type="scientific">Protopolystoma xenopodis</name>
    <dbReference type="NCBI Taxonomy" id="117903"/>
    <lineage>
        <taxon>Eukaryota</taxon>
        <taxon>Metazoa</taxon>
        <taxon>Spiralia</taxon>
        <taxon>Lophotrochozoa</taxon>
        <taxon>Platyhelminthes</taxon>
        <taxon>Monogenea</taxon>
        <taxon>Polyopisthocotylea</taxon>
        <taxon>Polystomatidea</taxon>
        <taxon>Polystomatidae</taxon>
        <taxon>Protopolystoma</taxon>
    </lineage>
</organism>
<dbReference type="AlphaFoldDB" id="A0A448WGB5"/>
<dbReference type="GO" id="GO:0005509">
    <property type="term" value="F:calcium ion binding"/>
    <property type="evidence" value="ECO:0007669"/>
    <property type="project" value="InterPro"/>
</dbReference>
<reference evidence="2" key="1">
    <citation type="submission" date="2018-11" db="EMBL/GenBank/DDBJ databases">
        <authorList>
            <consortium name="Pathogen Informatics"/>
        </authorList>
    </citation>
    <scope>NUCLEOTIDE SEQUENCE</scope>
</reference>
<dbReference type="InterPro" id="IPR039879">
    <property type="entry name" value="EFC10"/>
</dbReference>
<sequence length="58" mass="6708">MFTTENAESIFDMLDAAESGFISYKDYCHALETLGINQYDKEPAGFRENRITKTYFIT</sequence>